<feature type="compositionally biased region" description="Basic and acidic residues" evidence="1">
    <location>
        <begin position="22"/>
        <end position="39"/>
    </location>
</feature>
<keyword evidence="2" id="KW-0812">Transmembrane</keyword>
<dbReference type="Proteomes" id="UP000078555">
    <property type="component" value="Unassembled WGS sequence"/>
</dbReference>
<feature type="region of interest" description="Disordered" evidence="1">
    <location>
        <begin position="244"/>
        <end position="312"/>
    </location>
</feature>
<sequence length="424" mass="48218">MFKDVFTQNFFFMNSEKQARVLLEHEGEKEEARGKKEKGDEVDEEEDEEEEGEEEEEEEEEEDEEDEEDEEEEDDNEEEDEEVVDGDCSKILLELRSDDCHKCKMSLCQIKEIKLLYHYLKSYSDGTKKLNIVNELSKGDDCSSLNKIIDLYNDRTKCQDDKLEKEYCPYIKHFRNKYSHETIETLKCTVNESSLSSQEHDHSMSTSQVKKPATGDQRKGNVSSDSLPCSEPGCLKSLVTEILDSGAPDNDGAMSGKQPMDGNQSDSESHHAPSQLTPSSEQNGSDTMISTSSTSCPYGSNNKPCENSLQPPVVINGEKTYQLDQTIHEHTEDEVNSHRNSQGTGSTSITLISASSLLGITFLLFMLYKFTPLGSMVNNRKRKKSKRKIKDEQYDQHLLHNNELRNINSNIIKYNIAYYSLVNS</sequence>
<gene>
    <name evidence="3" type="ORF">POVWA1_075630</name>
</gene>
<feature type="region of interest" description="Disordered" evidence="1">
    <location>
        <begin position="22"/>
        <end position="85"/>
    </location>
</feature>
<evidence type="ECO:0000256" key="2">
    <source>
        <dbReference type="SAM" id="Phobius"/>
    </source>
</evidence>
<dbReference type="Pfam" id="PF05795">
    <property type="entry name" value="Plasmodium_Vir"/>
    <property type="match status" value="1"/>
</dbReference>
<feature type="region of interest" description="Disordered" evidence="1">
    <location>
        <begin position="194"/>
        <end position="229"/>
    </location>
</feature>
<name>A0A1A9AJM1_PLAOA</name>
<feature type="compositionally biased region" description="Polar residues" evidence="1">
    <location>
        <begin position="261"/>
        <end position="310"/>
    </location>
</feature>
<dbReference type="EMBL" id="FLRD01001076">
    <property type="protein sequence ID" value="SBT56364.1"/>
    <property type="molecule type" value="Genomic_DNA"/>
</dbReference>
<dbReference type="AlphaFoldDB" id="A0A1A9AJM1"/>
<keyword evidence="4" id="KW-1185">Reference proteome</keyword>
<dbReference type="InterPro" id="IPR008780">
    <property type="entry name" value="Plasmodium_Vir"/>
</dbReference>
<feature type="transmembrane region" description="Helical" evidence="2">
    <location>
        <begin position="357"/>
        <end position="377"/>
    </location>
</feature>
<keyword evidence="2" id="KW-1133">Transmembrane helix</keyword>
<proteinExistence type="predicted"/>
<evidence type="ECO:0000256" key="1">
    <source>
        <dbReference type="SAM" id="MobiDB-lite"/>
    </source>
</evidence>
<feature type="compositionally biased region" description="Acidic residues" evidence="1">
    <location>
        <begin position="40"/>
        <end position="85"/>
    </location>
</feature>
<keyword evidence="2" id="KW-0472">Membrane</keyword>
<reference evidence="4" key="1">
    <citation type="submission" date="2016-05" db="EMBL/GenBank/DDBJ databases">
        <authorList>
            <person name="Naeem Raeece"/>
        </authorList>
    </citation>
    <scope>NUCLEOTIDE SEQUENCE [LARGE SCALE GENOMIC DNA]</scope>
</reference>
<organism evidence="3 4">
    <name type="scientific">Plasmodium ovale wallikeri</name>
    <dbReference type="NCBI Taxonomy" id="864142"/>
    <lineage>
        <taxon>Eukaryota</taxon>
        <taxon>Sar</taxon>
        <taxon>Alveolata</taxon>
        <taxon>Apicomplexa</taxon>
        <taxon>Aconoidasida</taxon>
        <taxon>Haemosporida</taxon>
        <taxon>Plasmodiidae</taxon>
        <taxon>Plasmodium</taxon>
        <taxon>Plasmodium (Plasmodium)</taxon>
    </lineage>
</organism>
<evidence type="ECO:0000313" key="4">
    <source>
        <dbReference type="Proteomes" id="UP000078555"/>
    </source>
</evidence>
<accession>A0A1A9AJM1</accession>
<protein>
    <submittedName>
        <fullName evidence="3">PIR Superfamily Protein</fullName>
    </submittedName>
</protein>
<evidence type="ECO:0000313" key="3">
    <source>
        <dbReference type="EMBL" id="SBT56364.1"/>
    </source>
</evidence>